<dbReference type="Proteomes" id="UP000001747">
    <property type="component" value="Chromosome"/>
</dbReference>
<accession>C3MNT2</accession>
<dbReference type="RefSeq" id="WP_012713413.1">
    <property type="nucleotide sequence ID" value="NC_012589.1"/>
</dbReference>
<dbReference type="SUPFAM" id="SSF51306">
    <property type="entry name" value="LexA/Signal peptidase"/>
    <property type="match status" value="1"/>
</dbReference>
<keyword evidence="1" id="KW-0812">Transmembrane</keyword>
<dbReference type="AlphaFoldDB" id="C3MNT2"/>
<sequence length="355" mass="39544">MSSYFLYYTSVKYFKILINILFILLIIFSIIITSSNLFGRPTFLAITYGYSMFPVLKPGDVIITIPEPLAGPITNGSIIVFKDPDYGKILGYPPYIIHQVISILPNGTFITKGINDNFIDQIYMSPITPSDVYGKAILINGRPLIFPYLGQIIVFLRSNIIFTIILFSILIFVNTGISKKGKTIKFSKVAFTISLGVIIFSLLLILSTFFSTYTTIVYSVSNRQGILVGGVNQPSAVNLGVILYNQSKQYSYTVSDRLLFPVVVAINVLGEGNYTINNNYFILYPKESHNVTIIILGNGYKGLHQLIVKTYVIVTLLPFSINMNDPLLSLLIYTSINTLALLSFIIIIVMNGDKV</sequence>
<feature type="transmembrane region" description="Helical" evidence="1">
    <location>
        <begin position="12"/>
        <end position="32"/>
    </location>
</feature>
<proteinExistence type="predicted"/>
<keyword evidence="1" id="KW-0472">Membrane</keyword>
<evidence type="ECO:0000313" key="3">
    <source>
        <dbReference type="Proteomes" id="UP000001747"/>
    </source>
</evidence>
<dbReference type="HOGENOM" id="CLU_751468_0_0_2"/>
<feature type="transmembrane region" description="Helical" evidence="1">
    <location>
        <begin position="152"/>
        <end position="177"/>
    </location>
</feature>
<organism evidence="2 3">
    <name type="scientific">Saccharolobus islandicus (strain L.S.2.15 / Lassen #1)</name>
    <name type="common">Sulfolobus islandicus</name>
    <dbReference type="NCBI Taxonomy" id="429572"/>
    <lineage>
        <taxon>Archaea</taxon>
        <taxon>Thermoproteota</taxon>
        <taxon>Thermoprotei</taxon>
        <taxon>Sulfolobales</taxon>
        <taxon>Sulfolobaceae</taxon>
        <taxon>Saccharolobus</taxon>
    </lineage>
</organism>
<evidence type="ECO:0000256" key="1">
    <source>
        <dbReference type="SAM" id="Phobius"/>
    </source>
</evidence>
<dbReference type="InterPro" id="IPR036286">
    <property type="entry name" value="LexA/Signal_pep-like_sf"/>
</dbReference>
<dbReference type="OrthoDB" id="4822at2157"/>
<dbReference type="GeneID" id="7797514"/>
<dbReference type="CDD" id="cd06462">
    <property type="entry name" value="Peptidase_S24_S26"/>
    <property type="match status" value="1"/>
</dbReference>
<feature type="transmembrane region" description="Helical" evidence="1">
    <location>
        <begin position="189"/>
        <end position="210"/>
    </location>
</feature>
<evidence type="ECO:0000313" key="2">
    <source>
        <dbReference type="EMBL" id="ACP35045.1"/>
    </source>
</evidence>
<protein>
    <submittedName>
        <fullName evidence="2">Membrane protein</fullName>
    </submittedName>
</protein>
<name>C3MNT2_SACI2</name>
<reference evidence="2 3" key="1">
    <citation type="journal article" date="2009" name="Proc. Natl. Acad. Sci. U.S.A.">
        <title>Biogeography of the Sulfolobus islandicus pan-genome.</title>
        <authorList>
            <person name="Reno M.L."/>
            <person name="Held N.L."/>
            <person name="Fields C.J."/>
            <person name="Burke P.V."/>
            <person name="Whitaker R.J."/>
        </authorList>
    </citation>
    <scope>NUCLEOTIDE SEQUENCE [LARGE SCALE GENOMIC DNA]</scope>
    <source>
        <strain evidence="3">L.S.2.15 / Lassen #1</strain>
    </source>
</reference>
<keyword evidence="1" id="KW-1133">Transmembrane helix</keyword>
<dbReference type="KEGG" id="sis:LS215_1010"/>
<feature type="transmembrane region" description="Helical" evidence="1">
    <location>
        <begin position="327"/>
        <end position="350"/>
    </location>
</feature>
<dbReference type="EMBL" id="CP001399">
    <property type="protein sequence ID" value="ACP35045.1"/>
    <property type="molecule type" value="Genomic_DNA"/>
</dbReference>
<gene>
    <name evidence="2" type="ordered locus">LS215_1010</name>
</gene>